<dbReference type="InterPro" id="IPR001282">
    <property type="entry name" value="G6P_DH"/>
</dbReference>
<evidence type="ECO:0000256" key="7">
    <source>
        <dbReference type="HAMAP-Rule" id="MF_00966"/>
    </source>
</evidence>
<comment type="caution">
    <text evidence="7">Lacks conserved residue(s) required for the propagation of feature annotation.</text>
</comment>
<comment type="function">
    <text evidence="7">Catalyzes the oxidation of glucose 6-phosphate to 6-phosphogluconolactone.</text>
</comment>
<dbReference type="Gene3D" id="3.30.360.10">
    <property type="entry name" value="Dihydrodipicolinate Reductase, domain 2"/>
    <property type="match status" value="1"/>
</dbReference>
<comment type="pathway">
    <text evidence="1 7">Carbohydrate degradation; pentose phosphate pathway; D-ribulose 5-phosphate from D-glucose 6-phosphate (oxidative stage): step 1/3.</text>
</comment>
<evidence type="ECO:0000256" key="2">
    <source>
        <dbReference type="ARBA" id="ARBA00009975"/>
    </source>
</evidence>
<feature type="binding site" evidence="7">
    <location>
        <position position="147"/>
    </location>
    <ligand>
        <name>NADP(+)</name>
        <dbReference type="ChEBI" id="CHEBI:58349"/>
    </ligand>
</feature>
<dbReference type="GO" id="GO:0004345">
    <property type="term" value="F:glucose-6-phosphate dehydrogenase activity"/>
    <property type="evidence" value="ECO:0007669"/>
    <property type="project" value="UniProtKB-UniRule"/>
</dbReference>
<dbReference type="AlphaFoldDB" id="A0A0M4M096"/>
<dbReference type="PROSITE" id="PS00069">
    <property type="entry name" value="G6P_DEHYDROGENASE"/>
    <property type="match status" value="1"/>
</dbReference>
<dbReference type="PANTHER" id="PTHR23429">
    <property type="entry name" value="GLUCOSE-6-PHOSPHATE 1-DEHYDROGENASE G6PD"/>
    <property type="match status" value="1"/>
</dbReference>
<protein>
    <recommendedName>
        <fullName evidence="7">Glucose-6-phosphate 1-dehydrogenase</fullName>
        <shortName evidence="7">G6PD</shortName>
        <ecNumber evidence="7">1.1.1.49</ecNumber>
    </recommendedName>
</protein>
<dbReference type="GO" id="GO:0005829">
    <property type="term" value="C:cytosol"/>
    <property type="evidence" value="ECO:0007669"/>
    <property type="project" value="TreeGrafter"/>
</dbReference>
<keyword evidence="3 7" id="KW-0313">Glucose metabolism</keyword>
<dbReference type="GO" id="GO:0009051">
    <property type="term" value="P:pentose-phosphate shunt, oxidative branch"/>
    <property type="evidence" value="ECO:0007669"/>
    <property type="project" value="TreeGrafter"/>
</dbReference>
<feature type="binding site" evidence="7">
    <location>
        <position position="181"/>
    </location>
    <ligand>
        <name>substrate</name>
    </ligand>
</feature>
<feature type="binding site" evidence="7">
    <location>
        <position position="344"/>
    </location>
    <ligand>
        <name>substrate</name>
    </ligand>
</feature>
<dbReference type="Gene3D" id="3.40.50.720">
    <property type="entry name" value="NAD(P)-binding Rossmann-like Domain"/>
    <property type="match status" value="1"/>
</dbReference>
<keyword evidence="11" id="KW-1185">Reference proteome</keyword>
<comment type="similarity">
    <text evidence="2 7">Belongs to the glucose-6-phosphate dehydrogenase family.</text>
</comment>
<keyword evidence="4 7" id="KW-0521">NADP</keyword>
<dbReference type="InterPro" id="IPR019796">
    <property type="entry name" value="G6P_DH_AS"/>
</dbReference>
<evidence type="ECO:0000313" key="11">
    <source>
        <dbReference type="Proteomes" id="UP000068905"/>
    </source>
</evidence>
<feature type="active site" description="Proton acceptor" evidence="7">
    <location>
        <position position="239"/>
    </location>
</feature>
<evidence type="ECO:0000313" key="10">
    <source>
        <dbReference type="EMBL" id="ALE01974.1"/>
    </source>
</evidence>
<dbReference type="STRING" id="1125411.W908_05060"/>
<dbReference type="InterPro" id="IPR022674">
    <property type="entry name" value="G6P_DH_NAD-bd"/>
</dbReference>
<dbReference type="SUPFAM" id="SSF51735">
    <property type="entry name" value="NAD(P)-binding Rossmann-fold domains"/>
    <property type="match status" value="1"/>
</dbReference>
<dbReference type="HAMAP" id="MF_00966">
    <property type="entry name" value="G6PD"/>
    <property type="match status" value="1"/>
</dbReference>
<dbReference type="InterPro" id="IPR022675">
    <property type="entry name" value="G6P_DH_C"/>
</dbReference>
<feature type="binding site" evidence="7">
    <location>
        <position position="49"/>
    </location>
    <ligand>
        <name>NADP(+)</name>
        <dbReference type="ChEBI" id="CHEBI:58349"/>
    </ligand>
</feature>
<dbReference type="EMBL" id="CP006911">
    <property type="protein sequence ID" value="ALE01974.1"/>
    <property type="molecule type" value="Genomic_DNA"/>
</dbReference>
<dbReference type="OrthoDB" id="9802739at2"/>
<proteinExistence type="inferred from homology"/>
<keyword evidence="6 7" id="KW-0119">Carbohydrate metabolism</keyword>
<reference evidence="10 11" key="1">
    <citation type="journal article" date="2015" name="Genome Announc.">
        <title>Genome Sequence of 'Candidatus Thioglobus singularis' Strain PS1, a Mixotroph from the SUP05 Clade of Marine Gammaproteobacteria.</title>
        <authorList>
            <person name="Marshall K.T."/>
            <person name="Morris R.M."/>
        </authorList>
    </citation>
    <scope>NUCLEOTIDE SEQUENCE [LARGE SCALE GENOMIC DNA]</scope>
    <source>
        <strain evidence="10 11">PS1</strain>
    </source>
</reference>
<feature type="domain" description="Glucose-6-phosphate dehydrogenase NAD-binding" evidence="8">
    <location>
        <begin position="12"/>
        <end position="186"/>
    </location>
</feature>
<gene>
    <name evidence="7" type="primary">zwf</name>
    <name evidence="10" type="ORF">W908_05060</name>
</gene>
<dbReference type="UniPathway" id="UPA00115">
    <property type="reaction ID" value="UER00408"/>
</dbReference>
<dbReference type="Pfam" id="PF00479">
    <property type="entry name" value="G6PD_N"/>
    <property type="match status" value="1"/>
</dbReference>
<dbReference type="PANTHER" id="PTHR23429:SF0">
    <property type="entry name" value="GLUCOSE-6-PHOSPHATE 1-DEHYDROGENASE"/>
    <property type="match status" value="1"/>
</dbReference>
<dbReference type="PATRIC" id="fig|1125411.7.peg.997"/>
<feature type="binding site" evidence="7">
    <location>
        <position position="234"/>
    </location>
    <ligand>
        <name>substrate</name>
    </ligand>
</feature>
<dbReference type="NCBIfam" id="TIGR00871">
    <property type="entry name" value="zwf"/>
    <property type="match status" value="1"/>
</dbReference>
<evidence type="ECO:0000259" key="9">
    <source>
        <dbReference type="Pfam" id="PF02781"/>
    </source>
</evidence>
<dbReference type="SUPFAM" id="SSF55347">
    <property type="entry name" value="Glyceraldehyde-3-phosphate dehydrogenase-like, C-terminal domain"/>
    <property type="match status" value="1"/>
</dbReference>
<feature type="binding site" evidence="7">
    <location>
        <position position="215"/>
    </location>
    <ligand>
        <name>substrate</name>
    </ligand>
</feature>
<sequence>MIESLKIIDSFVLYGVLGDLSVRKLIPAWYYLERDSMLSDSLQILGVGRKEISDSELKNTLKKSLETYVPSEYLDQKIVSTLIDRFSYCSCDLQNPNSYQKLKLKVQDWNMPMAHYLAISPRLFESVCDGLSGAGLVTKECRIVVEKPIGYDLESSQEINEKLIKHFDESQIYRIDHYLGKETVQNLITLRFANSLFSSQWNSKGVEYVEITSAESVGIEDRWGYFDGMGQLRDMVQSHLLQLLCLIAMEPPNRLDDQSIRSEKVKVLEALKSLDEESIASSFVSGQYTDGEVDGVYKPGYVNEEGARPDSKTETFVSIKTEIQNWRWSGVPFYLRTGKRMETKTTQIVIHFKSDGHYIFNENKESLNGNTLIISLHPTESISLQVFTKPHGVDKHSIIRSDPMSLDFIKTQQLLNIPSGYQSLLMDILNGNQSLFLCREEVELAWKWCDETLDAFKNSNQELFYYKAGSNGPRESEALITNNGYQWYEE</sequence>
<feature type="binding site" evidence="7">
    <location>
        <position position="339"/>
    </location>
    <ligand>
        <name>substrate</name>
    </ligand>
</feature>
<dbReference type="EC" id="1.1.1.49" evidence="7"/>
<dbReference type="InterPro" id="IPR036291">
    <property type="entry name" value="NAD(P)-bd_dom_sf"/>
</dbReference>
<evidence type="ECO:0000259" key="8">
    <source>
        <dbReference type="Pfam" id="PF00479"/>
    </source>
</evidence>
<accession>A0A0M4M096</accession>
<dbReference type="GO" id="GO:0050661">
    <property type="term" value="F:NADP binding"/>
    <property type="evidence" value="ECO:0007669"/>
    <property type="project" value="UniProtKB-UniRule"/>
</dbReference>
<dbReference type="PRINTS" id="PR00079">
    <property type="entry name" value="G6PDHDRGNASE"/>
</dbReference>
<dbReference type="Pfam" id="PF02781">
    <property type="entry name" value="G6PD_C"/>
    <property type="match status" value="1"/>
</dbReference>
<keyword evidence="5 7" id="KW-0560">Oxidoreductase</keyword>
<feature type="binding site" evidence="7">
    <location>
        <position position="177"/>
    </location>
    <ligand>
        <name>substrate</name>
    </ligand>
</feature>
<dbReference type="KEGG" id="tsn:W908_05060"/>
<evidence type="ECO:0000256" key="4">
    <source>
        <dbReference type="ARBA" id="ARBA00022857"/>
    </source>
</evidence>
<dbReference type="GO" id="GO:0006006">
    <property type="term" value="P:glucose metabolic process"/>
    <property type="evidence" value="ECO:0007669"/>
    <property type="project" value="UniProtKB-KW"/>
</dbReference>
<feature type="domain" description="Glucose-6-phosphate dehydrogenase C-terminal" evidence="9">
    <location>
        <begin position="189"/>
        <end position="487"/>
    </location>
</feature>
<dbReference type="PIRSF" id="PIRSF000110">
    <property type="entry name" value="G6PD"/>
    <property type="match status" value="1"/>
</dbReference>
<evidence type="ECO:0000256" key="3">
    <source>
        <dbReference type="ARBA" id="ARBA00022526"/>
    </source>
</evidence>
<evidence type="ECO:0000256" key="6">
    <source>
        <dbReference type="ARBA" id="ARBA00023277"/>
    </source>
</evidence>
<comment type="catalytic activity">
    <reaction evidence="7">
        <text>D-glucose 6-phosphate + NADP(+) = 6-phospho-D-glucono-1,5-lactone + NADPH + H(+)</text>
        <dbReference type="Rhea" id="RHEA:15841"/>
        <dbReference type="ChEBI" id="CHEBI:15378"/>
        <dbReference type="ChEBI" id="CHEBI:57783"/>
        <dbReference type="ChEBI" id="CHEBI:57955"/>
        <dbReference type="ChEBI" id="CHEBI:58349"/>
        <dbReference type="ChEBI" id="CHEBI:61548"/>
        <dbReference type="EC" id="1.1.1.49"/>
    </reaction>
</comment>
<dbReference type="Proteomes" id="UP000068905">
    <property type="component" value="Chromosome"/>
</dbReference>
<evidence type="ECO:0000256" key="1">
    <source>
        <dbReference type="ARBA" id="ARBA00004937"/>
    </source>
</evidence>
<feature type="binding site" evidence="7">
    <location>
        <begin position="92"/>
        <end position="93"/>
    </location>
    <ligand>
        <name>NADP(+)</name>
        <dbReference type="ChEBI" id="CHEBI:58349"/>
    </ligand>
</feature>
<name>A0A0M4M096_9GAMM</name>
<evidence type="ECO:0000256" key="5">
    <source>
        <dbReference type="ARBA" id="ARBA00023002"/>
    </source>
</evidence>
<dbReference type="RefSeq" id="WP_053820188.1">
    <property type="nucleotide sequence ID" value="NZ_CP006911.1"/>
</dbReference>
<organism evidence="10 11">
    <name type="scientific">Candidatus Pseudothioglobus singularis PS1</name>
    <dbReference type="NCBI Taxonomy" id="1125411"/>
    <lineage>
        <taxon>Bacteria</taxon>
        <taxon>Pseudomonadati</taxon>
        <taxon>Pseudomonadota</taxon>
        <taxon>Gammaproteobacteria</taxon>
        <taxon>Candidatus Pseudothioglobaceae</taxon>
        <taxon>Candidatus Pseudothioglobus</taxon>
    </lineage>
</organism>